<evidence type="ECO:0000256" key="1">
    <source>
        <dbReference type="SAM" id="Phobius"/>
    </source>
</evidence>
<feature type="domain" description="DUF305" evidence="2">
    <location>
        <begin position="56"/>
        <end position="208"/>
    </location>
</feature>
<dbReference type="InterPro" id="IPR012347">
    <property type="entry name" value="Ferritin-like"/>
</dbReference>
<dbReference type="EMBL" id="CAFBLP010000014">
    <property type="protein sequence ID" value="CAB4870766.1"/>
    <property type="molecule type" value="Genomic_DNA"/>
</dbReference>
<dbReference type="Pfam" id="PF03713">
    <property type="entry name" value="DUF305"/>
    <property type="match status" value="1"/>
</dbReference>
<proteinExistence type="predicted"/>
<dbReference type="Gene3D" id="1.20.1260.10">
    <property type="match status" value="1"/>
</dbReference>
<feature type="transmembrane region" description="Helical" evidence="1">
    <location>
        <begin position="25"/>
        <end position="44"/>
    </location>
</feature>
<evidence type="ECO:0000259" key="2">
    <source>
        <dbReference type="Pfam" id="PF03713"/>
    </source>
</evidence>
<organism evidence="3">
    <name type="scientific">freshwater metagenome</name>
    <dbReference type="NCBI Taxonomy" id="449393"/>
    <lineage>
        <taxon>unclassified sequences</taxon>
        <taxon>metagenomes</taxon>
        <taxon>ecological metagenomes</taxon>
    </lineage>
</organism>
<reference evidence="3" key="1">
    <citation type="submission" date="2020-05" db="EMBL/GenBank/DDBJ databases">
        <authorList>
            <person name="Chiriac C."/>
            <person name="Salcher M."/>
            <person name="Ghai R."/>
            <person name="Kavagutti S V."/>
        </authorList>
    </citation>
    <scope>NUCLEOTIDE SEQUENCE</scope>
</reference>
<dbReference type="InterPro" id="IPR005183">
    <property type="entry name" value="DUF305_CopM-like"/>
</dbReference>
<dbReference type="AlphaFoldDB" id="A0A6J7DJP6"/>
<sequence length="212" mass="23109">MSIPEIDESPNDQTVLPWWQSPLNLVALFIAVVVLMGGTGFVIGERNVTPRPNSVDIGYLQDMRTHHEQAVEMALIYISKPGTNPIFHLISKEIAFGQAVDIGRMIQLLRQYGKPEANQSGIGMAWMREPVPLDRMPGLSTDTDLESLIAAKGTDADTVFATLMIAHHQGGIHMADYAATHANTSEVKAMAKSNSSSQTGEIAELKQLIAQM</sequence>
<dbReference type="PANTHER" id="PTHR36933">
    <property type="entry name" value="SLL0788 PROTEIN"/>
    <property type="match status" value="1"/>
</dbReference>
<protein>
    <submittedName>
        <fullName evidence="3">Unannotated protein</fullName>
    </submittedName>
</protein>
<keyword evidence="1" id="KW-0472">Membrane</keyword>
<accession>A0A6J7DJP6</accession>
<keyword evidence="1" id="KW-1133">Transmembrane helix</keyword>
<name>A0A6J7DJP6_9ZZZZ</name>
<keyword evidence="1" id="KW-0812">Transmembrane</keyword>
<evidence type="ECO:0000313" key="3">
    <source>
        <dbReference type="EMBL" id="CAB4870766.1"/>
    </source>
</evidence>
<gene>
    <name evidence="3" type="ORF">UFOPK3376_00816</name>
</gene>
<dbReference type="PANTHER" id="PTHR36933:SF1">
    <property type="entry name" value="SLL0788 PROTEIN"/>
    <property type="match status" value="1"/>
</dbReference>